<dbReference type="GO" id="GO:0016020">
    <property type="term" value="C:membrane"/>
    <property type="evidence" value="ECO:0007669"/>
    <property type="project" value="InterPro"/>
</dbReference>
<feature type="transmembrane region" description="Helical" evidence="10">
    <location>
        <begin position="131"/>
        <end position="150"/>
    </location>
</feature>
<evidence type="ECO:0000256" key="9">
    <source>
        <dbReference type="SAM" id="MobiDB-lite"/>
    </source>
</evidence>
<organism evidence="12 13">
    <name type="scientific">Nonomuraea maritima</name>
    <dbReference type="NCBI Taxonomy" id="683260"/>
    <lineage>
        <taxon>Bacteria</taxon>
        <taxon>Bacillati</taxon>
        <taxon>Actinomycetota</taxon>
        <taxon>Actinomycetes</taxon>
        <taxon>Streptosporangiales</taxon>
        <taxon>Streptosporangiaceae</taxon>
        <taxon>Nonomuraea</taxon>
    </lineage>
</organism>
<evidence type="ECO:0000256" key="8">
    <source>
        <dbReference type="ARBA" id="ARBA00023012"/>
    </source>
</evidence>
<reference evidence="12 13" key="1">
    <citation type="submission" date="2016-10" db="EMBL/GenBank/DDBJ databases">
        <authorList>
            <person name="de Groot N.N."/>
        </authorList>
    </citation>
    <scope>NUCLEOTIDE SEQUENCE [LARGE SCALE GENOMIC DNA]</scope>
    <source>
        <strain evidence="12 13">CGMCC 4.5681</strain>
    </source>
</reference>
<evidence type="ECO:0000313" key="12">
    <source>
        <dbReference type="EMBL" id="SDK59542.1"/>
    </source>
</evidence>
<dbReference type="Proteomes" id="UP000198683">
    <property type="component" value="Unassembled WGS sequence"/>
</dbReference>
<feature type="region of interest" description="Disordered" evidence="9">
    <location>
        <begin position="1"/>
        <end position="25"/>
    </location>
</feature>
<evidence type="ECO:0000256" key="2">
    <source>
        <dbReference type="ARBA" id="ARBA00012438"/>
    </source>
</evidence>
<dbReference type="PANTHER" id="PTHR24421:SF10">
    <property type="entry name" value="NITRATE_NITRITE SENSOR PROTEIN NARQ"/>
    <property type="match status" value="1"/>
</dbReference>
<feature type="transmembrane region" description="Helical" evidence="10">
    <location>
        <begin position="156"/>
        <end position="177"/>
    </location>
</feature>
<dbReference type="InterPro" id="IPR011712">
    <property type="entry name" value="Sig_transdc_His_kin_sub3_dim/P"/>
</dbReference>
<dbReference type="Gene3D" id="1.20.5.1930">
    <property type="match status" value="1"/>
</dbReference>
<feature type="transmembrane region" description="Helical" evidence="10">
    <location>
        <begin position="34"/>
        <end position="57"/>
    </location>
</feature>
<dbReference type="RefSeq" id="WP_090765610.1">
    <property type="nucleotide sequence ID" value="NZ_FNFB01000009.1"/>
</dbReference>
<keyword evidence="4" id="KW-0808">Transferase</keyword>
<evidence type="ECO:0000256" key="6">
    <source>
        <dbReference type="ARBA" id="ARBA00022777"/>
    </source>
</evidence>
<evidence type="ECO:0000256" key="10">
    <source>
        <dbReference type="SAM" id="Phobius"/>
    </source>
</evidence>
<evidence type="ECO:0000256" key="3">
    <source>
        <dbReference type="ARBA" id="ARBA00022553"/>
    </source>
</evidence>
<sequence>MREVHPPASPPPPLAAGEPAEASRDGAGDRLGSVLGHLLAALPLFCFALVGGLILVISAPKSMPVINGLLPSVIADMALGVAGLVLLRWRHRWPWQVALATALPTAISFTVVGPALVAFTSLATHRRWQQVAPIAVVAWLAPTVSAWLLVSAMAAVFYGVVVAAVLGAGIVFGLYLGGRRELADARREAEAAAQVQRVEQAKLEERLKIAQEMHDVLAHRMSLLAMFAGGLAHRKDLGPRETREVALAIQQNAHQSLEELRAVLGTLRHEDDDLKPPQPTLAQLDALFDEVRTAGQHVVVIDTVGSRELLPTQTGRHAYRIVQEALTNARKHAPGVPVRAELAGRPGDGLRIRVSNAALPGAAGPGGRQGLVGLAERTRLVGGTLAHAVHDGLFVLEACLPWEA</sequence>
<evidence type="ECO:0000256" key="7">
    <source>
        <dbReference type="ARBA" id="ARBA00022840"/>
    </source>
</evidence>
<keyword evidence="10" id="KW-1133">Transmembrane helix</keyword>
<dbReference type="STRING" id="683260.SAMN05421874_1095"/>
<dbReference type="EC" id="2.7.13.3" evidence="2"/>
<dbReference type="OrthoDB" id="227596at2"/>
<evidence type="ECO:0000313" key="13">
    <source>
        <dbReference type="Proteomes" id="UP000198683"/>
    </source>
</evidence>
<evidence type="ECO:0000256" key="4">
    <source>
        <dbReference type="ARBA" id="ARBA00022679"/>
    </source>
</evidence>
<proteinExistence type="predicted"/>
<keyword evidence="6 12" id="KW-0418">Kinase</keyword>
<dbReference type="Gene3D" id="3.30.565.10">
    <property type="entry name" value="Histidine kinase-like ATPase, C-terminal domain"/>
    <property type="match status" value="1"/>
</dbReference>
<comment type="catalytic activity">
    <reaction evidence="1">
        <text>ATP + protein L-histidine = ADP + protein N-phospho-L-histidine.</text>
        <dbReference type="EC" id="2.7.13.3"/>
    </reaction>
</comment>
<feature type="domain" description="Signal transduction histidine kinase subgroup 3 dimerisation and phosphoacceptor" evidence="11">
    <location>
        <begin position="205"/>
        <end position="271"/>
    </location>
</feature>
<dbReference type="GO" id="GO:0046983">
    <property type="term" value="F:protein dimerization activity"/>
    <property type="evidence" value="ECO:0007669"/>
    <property type="project" value="InterPro"/>
</dbReference>
<keyword evidence="5" id="KW-0547">Nucleotide-binding</keyword>
<feature type="transmembrane region" description="Helical" evidence="10">
    <location>
        <begin position="95"/>
        <end position="119"/>
    </location>
</feature>
<evidence type="ECO:0000256" key="1">
    <source>
        <dbReference type="ARBA" id="ARBA00000085"/>
    </source>
</evidence>
<dbReference type="EMBL" id="FNFB01000009">
    <property type="protein sequence ID" value="SDK59542.1"/>
    <property type="molecule type" value="Genomic_DNA"/>
</dbReference>
<evidence type="ECO:0000256" key="5">
    <source>
        <dbReference type="ARBA" id="ARBA00022741"/>
    </source>
</evidence>
<protein>
    <recommendedName>
        <fullName evidence="2">histidine kinase</fullName>
        <ecNumber evidence="2">2.7.13.3</ecNumber>
    </recommendedName>
</protein>
<keyword evidence="10" id="KW-0472">Membrane</keyword>
<dbReference type="PANTHER" id="PTHR24421">
    <property type="entry name" value="NITRATE/NITRITE SENSOR PROTEIN NARX-RELATED"/>
    <property type="match status" value="1"/>
</dbReference>
<dbReference type="AlphaFoldDB" id="A0A1G9D6K3"/>
<feature type="transmembrane region" description="Helical" evidence="10">
    <location>
        <begin position="69"/>
        <end position="89"/>
    </location>
</feature>
<dbReference type="InterPro" id="IPR050482">
    <property type="entry name" value="Sensor_HK_TwoCompSys"/>
</dbReference>
<dbReference type="GO" id="GO:0005524">
    <property type="term" value="F:ATP binding"/>
    <property type="evidence" value="ECO:0007669"/>
    <property type="project" value="UniProtKB-KW"/>
</dbReference>
<gene>
    <name evidence="12" type="ORF">SAMN05421874_1095</name>
</gene>
<dbReference type="InterPro" id="IPR036890">
    <property type="entry name" value="HATPase_C_sf"/>
</dbReference>
<keyword evidence="10" id="KW-0812">Transmembrane</keyword>
<dbReference type="GO" id="GO:0000155">
    <property type="term" value="F:phosphorelay sensor kinase activity"/>
    <property type="evidence" value="ECO:0007669"/>
    <property type="project" value="InterPro"/>
</dbReference>
<dbReference type="CDD" id="cd16917">
    <property type="entry name" value="HATPase_UhpB-NarQ-NarX-like"/>
    <property type="match status" value="1"/>
</dbReference>
<name>A0A1G9D6K3_9ACTN</name>
<keyword evidence="8" id="KW-0902">Two-component regulatory system</keyword>
<keyword evidence="3" id="KW-0597">Phosphoprotein</keyword>
<keyword evidence="13" id="KW-1185">Reference proteome</keyword>
<keyword evidence="7" id="KW-0067">ATP-binding</keyword>
<dbReference type="Pfam" id="PF07730">
    <property type="entry name" value="HisKA_3"/>
    <property type="match status" value="1"/>
</dbReference>
<accession>A0A1G9D6K3</accession>
<evidence type="ECO:0000259" key="11">
    <source>
        <dbReference type="Pfam" id="PF07730"/>
    </source>
</evidence>